<dbReference type="Proteomes" id="UP000177565">
    <property type="component" value="Unassembled WGS sequence"/>
</dbReference>
<evidence type="ECO:0000256" key="1">
    <source>
        <dbReference type="SAM" id="MobiDB-lite"/>
    </source>
</evidence>
<proteinExistence type="predicted"/>
<gene>
    <name evidence="2" type="ORF">A3C06_03480</name>
</gene>
<protein>
    <submittedName>
        <fullName evidence="2">Uncharacterized protein</fullName>
    </submittedName>
</protein>
<organism evidence="2 3">
    <name type="scientific">Candidatus Taylorbacteria bacterium RIFCSPHIGHO2_02_FULL_46_13</name>
    <dbReference type="NCBI Taxonomy" id="1802312"/>
    <lineage>
        <taxon>Bacteria</taxon>
        <taxon>Candidatus Tayloriibacteriota</taxon>
    </lineage>
</organism>
<sequence>MTKKPKTQMPLWNPATKANSVLCLLPKLPQNSSEKLRRENRLLSAFTIAQISPACKKKEPVSQNNKPFVNTDSWKLTQTQAPL</sequence>
<reference evidence="2 3" key="1">
    <citation type="journal article" date="2016" name="Nat. Commun.">
        <title>Thousands of microbial genomes shed light on interconnected biogeochemical processes in an aquifer system.</title>
        <authorList>
            <person name="Anantharaman K."/>
            <person name="Brown C.T."/>
            <person name="Hug L.A."/>
            <person name="Sharon I."/>
            <person name="Castelle C.J."/>
            <person name="Probst A.J."/>
            <person name="Thomas B.C."/>
            <person name="Singh A."/>
            <person name="Wilkins M.J."/>
            <person name="Karaoz U."/>
            <person name="Brodie E.L."/>
            <person name="Williams K.H."/>
            <person name="Hubbard S.S."/>
            <person name="Banfield J.F."/>
        </authorList>
    </citation>
    <scope>NUCLEOTIDE SEQUENCE [LARGE SCALE GENOMIC DNA]</scope>
</reference>
<feature type="region of interest" description="Disordered" evidence="1">
    <location>
        <begin position="57"/>
        <end position="83"/>
    </location>
</feature>
<evidence type="ECO:0000313" key="3">
    <source>
        <dbReference type="Proteomes" id="UP000177565"/>
    </source>
</evidence>
<name>A0A1G2MUB9_9BACT</name>
<comment type="caution">
    <text evidence="2">The sequence shown here is derived from an EMBL/GenBank/DDBJ whole genome shotgun (WGS) entry which is preliminary data.</text>
</comment>
<dbReference type="EMBL" id="MHRQ01000001">
    <property type="protein sequence ID" value="OHA27476.1"/>
    <property type="molecule type" value="Genomic_DNA"/>
</dbReference>
<accession>A0A1G2MUB9</accession>
<evidence type="ECO:0000313" key="2">
    <source>
        <dbReference type="EMBL" id="OHA27476.1"/>
    </source>
</evidence>
<dbReference type="AlphaFoldDB" id="A0A1G2MUB9"/>
<feature type="compositionally biased region" description="Polar residues" evidence="1">
    <location>
        <begin position="61"/>
        <end position="83"/>
    </location>
</feature>